<reference evidence="1" key="1">
    <citation type="journal article" date="2020" name="Stud. Mycol.">
        <title>101 Dothideomycetes genomes: a test case for predicting lifestyles and emergence of pathogens.</title>
        <authorList>
            <person name="Haridas S."/>
            <person name="Albert R."/>
            <person name="Binder M."/>
            <person name="Bloem J."/>
            <person name="Labutti K."/>
            <person name="Salamov A."/>
            <person name="Andreopoulos B."/>
            <person name="Baker S."/>
            <person name="Barry K."/>
            <person name="Bills G."/>
            <person name="Bluhm B."/>
            <person name="Cannon C."/>
            <person name="Castanera R."/>
            <person name="Culley D."/>
            <person name="Daum C."/>
            <person name="Ezra D."/>
            <person name="Gonzalez J."/>
            <person name="Henrissat B."/>
            <person name="Kuo A."/>
            <person name="Liang C."/>
            <person name="Lipzen A."/>
            <person name="Lutzoni F."/>
            <person name="Magnuson J."/>
            <person name="Mondo S."/>
            <person name="Nolan M."/>
            <person name="Ohm R."/>
            <person name="Pangilinan J."/>
            <person name="Park H.-J."/>
            <person name="Ramirez L."/>
            <person name="Alfaro M."/>
            <person name="Sun H."/>
            <person name="Tritt A."/>
            <person name="Yoshinaga Y."/>
            <person name="Zwiers L.-H."/>
            <person name="Turgeon B."/>
            <person name="Goodwin S."/>
            <person name="Spatafora J."/>
            <person name="Crous P."/>
            <person name="Grigoriev I."/>
        </authorList>
    </citation>
    <scope>NUCLEOTIDE SEQUENCE</scope>
    <source>
        <strain evidence="1">CBS 269.34</strain>
    </source>
</reference>
<dbReference type="EMBL" id="MU004187">
    <property type="protein sequence ID" value="KAF2496539.1"/>
    <property type="molecule type" value="Genomic_DNA"/>
</dbReference>
<sequence length="257" mass="27603">LPYTSSAPPHPSLRVLNSSTWTYCGPLLPLAPSSLPSSFAAWTNATFEPGSALLPSLLPFLAYVNDFLKKAGLGDYWITVRATLPTNEYDVPRWHTDDLFFESPVSITPSDAPKTLATGTWKLCATLLGPSTLFLSPKTNSNALYVQSTAKSTASSKYAHPCTSTRCLGCATAADSVRQSLASTFDSLNFEVVSPAPGECCWFRLGAGEGAVHSEPNCSGDEGAQGRVFVNVVPGTEEQLRRLMGKWGMAFPRAWCV</sequence>
<dbReference type="OrthoDB" id="10261951at2759"/>
<evidence type="ECO:0000313" key="1">
    <source>
        <dbReference type="EMBL" id="KAF2496539.1"/>
    </source>
</evidence>
<name>A0A6A6QWH0_9PEZI</name>
<evidence type="ECO:0008006" key="3">
    <source>
        <dbReference type="Google" id="ProtNLM"/>
    </source>
</evidence>
<gene>
    <name evidence="1" type="ORF">BU16DRAFT_427947</name>
</gene>
<keyword evidence="2" id="KW-1185">Reference proteome</keyword>
<feature type="non-terminal residue" evidence="1">
    <location>
        <position position="257"/>
    </location>
</feature>
<accession>A0A6A6QWH0</accession>
<feature type="non-terminal residue" evidence="1">
    <location>
        <position position="1"/>
    </location>
</feature>
<organism evidence="1 2">
    <name type="scientific">Lophium mytilinum</name>
    <dbReference type="NCBI Taxonomy" id="390894"/>
    <lineage>
        <taxon>Eukaryota</taxon>
        <taxon>Fungi</taxon>
        <taxon>Dikarya</taxon>
        <taxon>Ascomycota</taxon>
        <taxon>Pezizomycotina</taxon>
        <taxon>Dothideomycetes</taxon>
        <taxon>Pleosporomycetidae</taxon>
        <taxon>Mytilinidiales</taxon>
        <taxon>Mytilinidiaceae</taxon>
        <taxon>Lophium</taxon>
    </lineage>
</organism>
<protein>
    <recommendedName>
        <fullName evidence="3">Clavaminate synthase-like protein</fullName>
    </recommendedName>
</protein>
<dbReference type="AlphaFoldDB" id="A0A6A6QWH0"/>
<evidence type="ECO:0000313" key="2">
    <source>
        <dbReference type="Proteomes" id="UP000799750"/>
    </source>
</evidence>
<dbReference type="Proteomes" id="UP000799750">
    <property type="component" value="Unassembled WGS sequence"/>
</dbReference>
<proteinExistence type="predicted"/>